<proteinExistence type="predicted"/>
<keyword evidence="2" id="KW-1185">Reference proteome</keyword>
<sequence length="74" mass="8361">MYGAECWSATEEVETHLSLMETKVLRWTAGVTRMDRIQNDVIRQKFGVAAMADKMCESSSPLDKSPPYFLPFAS</sequence>
<evidence type="ECO:0000313" key="2">
    <source>
        <dbReference type="Proteomes" id="UP000050761"/>
    </source>
</evidence>
<reference evidence="1 2" key="1">
    <citation type="submission" date="2018-11" db="EMBL/GenBank/DDBJ databases">
        <authorList>
            <consortium name="Pathogen Informatics"/>
        </authorList>
    </citation>
    <scope>NUCLEOTIDE SEQUENCE [LARGE SCALE GENOMIC DNA]</scope>
</reference>
<evidence type="ECO:0000313" key="3">
    <source>
        <dbReference type="WBParaSite" id="HPBE_0002523301-mRNA-1"/>
    </source>
</evidence>
<accession>A0A183GRB3</accession>
<organism evidence="2 3">
    <name type="scientific">Heligmosomoides polygyrus</name>
    <name type="common">Parasitic roundworm</name>
    <dbReference type="NCBI Taxonomy" id="6339"/>
    <lineage>
        <taxon>Eukaryota</taxon>
        <taxon>Metazoa</taxon>
        <taxon>Ecdysozoa</taxon>
        <taxon>Nematoda</taxon>
        <taxon>Chromadorea</taxon>
        <taxon>Rhabditida</taxon>
        <taxon>Rhabditina</taxon>
        <taxon>Rhabditomorpha</taxon>
        <taxon>Strongyloidea</taxon>
        <taxon>Heligmosomidae</taxon>
        <taxon>Heligmosomoides</taxon>
    </lineage>
</organism>
<accession>A0A3P8HV22</accession>
<dbReference type="AlphaFoldDB" id="A0A183GRB3"/>
<name>A0A183GRB3_HELPZ</name>
<dbReference type="Proteomes" id="UP000050761">
    <property type="component" value="Unassembled WGS sequence"/>
</dbReference>
<protein>
    <submittedName>
        <fullName evidence="1 3">Uncharacterized protein</fullName>
    </submittedName>
</protein>
<reference evidence="3" key="2">
    <citation type="submission" date="2019-09" db="UniProtKB">
        <authorList>
            <consortium name="WormBaseParasite"/>
        </authorList>
    </citation>
    <scope>IDENTIFICATION</scope>
</reference>
<dbReference type="EMBL" id="UZAH01037549">
    <property type="protein sequence ID" value="VDP49873.1"/>
    <property type="molecule type" value="Genomic_DNA"/>
</dbReference>
<dbReference type="OrthoDB" id="5831399at2759"/>
<dbReference type="WBParaSite" id="HPBE_0002523301-mRNA-1">
    <property type="protein sequence ID" value="HPBE_0002523301-mRNA-1"/>
    <property type="gene ID" value="HPBE_0002523301"/>
</dbReference>
<gene>
    <name evidence="1" type="ORF">HPBE_LOCUS25232</name>
</gene>
<evidence type="ECO:0000313" key="1">
    <source>
        <dbReference type="EMBL" id="VDP49873.1"/>
    </source>
</evidence>